<feature type="transmembrane region" description="Helical" evidence="10">
    <location>
        <begin position="20"/>
        <end position="42"/>
    </location>
</feature>
<dbReference type="PANTHER" id="PTHR12468">
    <property type="entry name" value="GPI MANNOSYLTRANSFERASE 2"/>
    <property type="match status" value="1"/>
</dbReference>
<evidence type="ECO:0000256" key="10">
    <source>
        <dbReference type="SAM" id="Phobius"/>
    </source>
</evidence>
<feature type="transmembrane region" description="Helical" evidence="10">
    <location>
        <begin position="148"/>
        <end position="176"/>
    </location>
</feature>
<reference evidence="11 12" key="1">
    <citation type="submission" date="2014-08" db="EMBL/GenBank/DDBJ databases">
        <title>Comparative genomics of the Paenibacillus odorifer group.</title>
        <authorList>
            <person name="den Bakker H.C."/>
            <person name="Tsai Y.-C."/>
            <person name="Martin N."/>
            <person name="Korlach J."/>
            <person name="Wiedmann M."/>
        </authorList>
    </citation>
    <scope>NUCLEOTIDE SEQUENCE [LARGE SCALE GENOMIC DNA]</scope>
    <source>
        <strain evidence="11 12">DSM 1735</strain>
    </source>
</reference>
<evidence type="ECO:0000256" key="9">
    <source>
        <dbReference type="ARBA" id="ARBA00023136"/>
    </source>
</evidence>
<dbReference type="RefSeq" id="WP_042208454.1">
    <property type="nucleotide sequence ID" value="NZ_CP009288.1"/>
</dbReference>
<sequence>MTSLINRTSFFSKYTNYIKIILLILVSRITLSFIGITSRHFLQPSETFKQSLLSTWAQWDGGWYRIIAEHGYDIDHTYNPYFGYQTTYAFYPLYPKLMKYLNFIFHDYIISGIFISTISSIVACVYLYKLSTYYFDQKKSMEVIKYVVFFPASFMLSCVLTESLYLVLVLMCFYYSKKNKWLLVGICGFFLALTRNIGVFIIIPLFIEYLMCKKFKFLEIKYNILFLLFIPCGFVLWGMYLYYLTGDFLMFKNIQVAWERVDSDPISVLYQVFSRGQFQERFWALFTIFAISIQLLSIKKMPIPYSVFTAYSILIPLSTSVISMIRFTLVIFPLYFALVNILKNNFAKTLVVYVMLVLQGLLMVFWSSGYALSF</sequence>
<feature type="transmembrane region" description="Helical" evidence="10">
    <location>
        <begin position="108"/>
        <end position="128"/>
    </location>
</feature>
<comment type="subcellular location">
    <subcellularLocation>
        <location evidence="1">Endoplasmic reticulum membrane</location>
        <topology evidence="1">Multi-pass membrane protein</topology>
    </subcellularLocation>
</comment>
<dbReference type="STRING" id="44251.PDUR_24850"/>
<feature type="transmembrane region" description="Helical" evidence="10">
    <location>
        <begin position="182"/>
        <end position="210"/>
    </location>
</feature>
<keyword evidence="12" id="KW-1185">Reference proteome</keyword>
<evidence type="ECO:0000256" key="4">
    <source>
        <dbReference type="ARBA" id="ARBA00022676"/>
    </source>
</evidence>
<evidence type="ECO:0000313" key="11">
    <source>
        <dbReference type="EMBL" id="AIQ14743.1"/>
    </source>
</evidence>
<dbReference type="PANTHER" id="PTHR12468:SF2">
    <property type="entry name" value="GPI MANNOSYLTRANSFERASE 2"/>
    <property type="match status" value="1"/>
</dbReference>
<keyword evidence="5" id="KW-0808">Transferase</keyword>
<feature type="transmembrane region" description="Helical" evidence="10">
    <location>
        <begin position="350"/>
        <end position="372"/>
    </location>
</feature>
<accession>A0A089HWH7</accession>
<dbReference type="GO" id="GO:0004376">
    <property type="term" value="F:GPI mannosyltransferase activity"/>
    <property type="evidence" value="ECO:0007669"/>
    <property type="project" value="InterPro"/>
</dbReference>
<evidence type="ECO:0000256" key="7">
    <source>
        <dbReference type="ARBA" id="ARBA00022824"/>
    </source>
</evidence>
<dbReference type="KEGG" id="pdu:PDUR_24850"/>
<proteinExistence type="predicted"/>
<feature type="transmembrane region" description="Helical" evidence="10">
    <location>
        <begin position="222"/>
        <end position="243"/>
    </location>
</feature>
<dbReference type="OrthoDB" id="2379640at2"/>
<dbReference type="eggNOG" id="COG5542">
    <property type="taxonomic scope" value="Bacteria"/>
</dbReference>
<dbReference type="GO" id="GO:0031501">
    <property type="term" value="C:mannosyltransferase complex"/>
    <property type="evidence" value="ECO:0007669"/>
    <property type="project" value="TreeGrafter"/>
</dbReference>
<dbReference type="EMBL" id="CP009288">
    <property type="protein sequence ID" value="AIQ14743.1"/>
    <property type="molecule type" value="Genomic_DNA"/>
</dbReference>
<dbReference type="GO" id="GO:0016020">
    <property type="term" value="C:membrane"/>
    <property type="evidence" value="ECO:0007669"/>
    <property type="project" value="GOC"/>
</dbReference>
<evidence type="ECO:0000313" key="12">
    <source>
        <dbReference type="Proteomes" id="UP000029409"/>
    </source>
</evidence>
<dbReference type="InterPro" id="IPR007315">
    <property type="entry name" value="PIG-V/Gpi18"/>
</dbReference>
<keyword evidence="4" id="KW-0328">Glycosyltransferase</keyword>
<protein>
    <recommendedName>
        <fullName evidence="13">Glycosyltransferase RgtA/B/C/D-like domain-containing protein</fullName>
    </recommendedName>
</protein>
<evidence type="ECO:0000256" key="5">
    <source>
        <dbReference type="ARBA" id="ARBA00022679"/>
    </source>
</evidence>
<dbReference type="AlphaFoldDB" id="A0A089HWH7"/>
<name>A0A089HWH7_PAEDU</name>
<evidence type="ECO:0000256" key="6">
    <source>
        <dbReference type="ARBA" id="ARBA00022692"/>
    </source>
</evidence>
<dbReference type="GO" id="GO:0006506">
    <property type="term" value="P:GPI anchor biosynthetic process"/>
    <property type="evidence" value="ECO:0007669"/>
    <property type="project" value="UniProtKB-UniPathway"/>
</dbReference>
<dbReference type="Proteomes" id="UP000029409">
    <property type="component" value="Chromosome"/>
</dbReference>
<keyword evidence="3" id="KW-0337">GPI-anchor biosynthesis</keyword>
<feature type="transmembrane region" description="Helical" evidence="10">
    <location>
        <begin position="282"/>
        <end position="298"/>
    </location>
</feature>
<keyword evidence="7" id="KW-0256">Endoplasmic reticulum</keyword>
<evidence type="ECO:0008006" key="13">
    <source>
        <dbReference type="Google" id="ProtNLM"/>
    </source>
</evidence>
<evidence type="ECO:0000256" key="8">
    <source>
        <dbReference type="ARBA" id="ARBA00022989"/>
    </source>
</evidence>
<keyword evidence="8 10" id="KW-1133">Transmembrane helix</keyword>
<dbReference type="GO" id="GO:0000009">
    <property type="term" value="F:alpha-1,6-mannosyltransferase activity"/>
    <property type="evidence" value="ECO:0007669"/>
    <property type="project" value="InterPro"/>
</dbReference>
<evidence type="ECO:0000256" key="2">
    <source>
        <dbReference type="ARBA" id="ARBA00004687"/>
    </source>
</evidence>
<evidence type="ECO:0000256" key="3">
    <source>
        <dbReference type="ARBA" id="ARBA00022502"/>
    </source>
</evidence>
<comment type="pathway">
    <text evidence="2">Glycolipid biosynthesis; glycosylphosphatidylinositol-anchor biosynthesis.</text>
</comment>
<gene>
    <name evidence="11" type="ORF">PDUR_24850</name>
</gene>
<keyword evidence="6 10" id="KW-0812">Transmembrane</keyword>
<evidence type="ECO:0000256" key="1">
    <source>
        <dbReference type="ARBA" id="ARBA00004477"/>
    </source>
</evidence>
<feature type="transmembrane region" description="Helical" evidence="10">
    <location>
        <begin position="310"/>
        <end position="338"/>
    </location>
</feature>
<organism evidence="11 12">
    <name type="scientific">Paenibacillus durus</name>
    <name type="common">Paenibacillus azotofixans</name>
    <dbReference type="NCBI Taxonomy" id="44251"/>
    <lineage>
        <taxon>Bacteria</taxon>
        <taxon>Bacillati</taxon>
        <taxon>Bacillota</taxon>
        <taxon>Bacilli</taxon>
        <taxon>Bacillales</taxon>
        <taxon>Paenibacillaceae</taxon>
        <taxon>Paenibacillus</taxon>
    </lineage>
</organism>
<dbReference type="UniPathway" id="UPA00196"/>
<keyword evidence="9 10" id="KW-0472">Membrane</keyword>